<sequence length="178" mass="19851">MSAVMHVSEAPALSLSDINRLDRVRFVAALGGVFEHSPWVATEVWAERPFASIDDLHRAMIGVVRATSREVRIDFLRMHPELAGKEAQAGTMTGHSTAEQAGLNALTRNELQMLRRLNAAYAAKHGFPFIIAVLKNTRSQIFEALRTRIERDTDTELDAALEQISIITRLRLGRLLAH</sequence>
<dbReference type="GO" id="GO:0051997">
    <property type="term" value="F:2-oxo-4-hydroxy-4-carboxy-5-ureidoimidazoline decarboxylase activity"/>
    <property type="evidence" value="ECO:0007669"/>
    <property type="project" value="UniProtKB-EC"/>
</dbReference>
<dbReference type="Gene3D" id="1.10.3330.10">
    <property type="entry name" value="Oxo-4-hydroxy-4-carboxy-5-ureidoimidazoline decarboxylase"/>
    <property type="match status" value="1"/>
</dbReference>
<evidence type="ECO:0000259" key="7">
    <source>
        <dbReference type="Pfam" id="PF09349"/>
    </source>
</evidence>
<dbReference type="EMBL" id="JAUKVY010000032">
    <property type="protein sequence ID" value="MDO1536819.1"/>
    <property type="molecule type" value="Genomic_DNA"/>
</dbReference>
<evidence type="ECO:0000256" key="2">
    <source>
        <dbReference type="ARBA" id="ARBA00004754"/>
    </source>
</evidence>
<evidence type="ECO:0000256" key="1">
    <source>
        <dbReference type="ARBA" id="ARBA00001163"/>
    </source>
</evidence>
<dbReference type="Pfam" id="PF09349">
    <property type="entry name" value="OHCU_decarbox"/>
    <property type="match status" value="1"/>
</dbReference>
<dbReference type="Proteomes" id="UP001169027">
    <property type="component" value="Unassembled WGS sequence"/>
</dbReference>
<dbReference type="InterPro" id="IPR036778">
    <property type="entry name" value="OHCU_decarboxylase_sf"/>
</dbReference>
<dbReference type="SUPFAM" id="SSF158694">
    <property type="entry name" value="UraD-Like"/>
    <property type="match status" value="1"/>
</dbReference>
<comment type="caution">
    <text evidence="8">The sequence shown here is derived from an EMBL/GenBank/DDBJ whole genome shotgun (WGS) entry which is preliminary data.</text>
</comment>
<dbReference type="InterPro" id="IPR018020">
    <property type="entry name" value="OHCU_decarboxylase"/>
</dbReference>
<organism evidence="8 9">
    <name type="scientific">Variovorax ginsengisoli</name>
    <dbReference type="NCBI Taxonomy" id="363844"/>
    <lineage>
        <taxon>Bacteria</taxon>
        <taxon>Pseudomonadati</taxon>
        <taxon>Pseudomonadota</taxon>
        <taxon>Betaproteobacteria</taxon>
        <taxon>Burkholderiales</taxon>
        <taxon>Comamonadaceae</taxon>
        <taxon>Variovorax</taxon>
    </lineage>
</organism>
<dbReference type="PANTHER" id="PTHR43466:SF1">
    <property type="entry name" value="2-OXO-4-HYDROXY-4-CARBOXY-5-UREIDOIMIDAZOLINE DECARBOXYLASE-RELATED"/>
    <property type="match status" value="1"/>
</dbReference>
<reference evidence="8" key="1">
    <citation type="submission" date="2023-06" db="EMBL/GenBank/DDBJ databases">
        <authorList>
            <person name="Jiang Y."/>
            <person name="Liu Q."/>
        </authorList>
    </citation>
    <scope>NUCLEOTIDE SEQUENCE</scope>
    <source>
        <strain evidence="8">CGMCC 1.12090</strain>
    </source>
</reference>
<name>A0ABT8SD31_9BURK</name>
<protein>
    <recommendedName>
        <fullName evidence="3">2-oxo-4-hydroxy-4-carboxy-5-ureidoimidazoline decarboxylase</fullName>
        <ecNumber evidence="3">4.1.1.97</ecNumber>
    </recommendedName>
</protein>
<dbReference type="EC" id="4.1.1.97" evidence="3"/>
<evidence type="ECO:0000256" key="6">
    <source>
        <dbReference type="ARBA" id="ARBA00023239"/>
    </source>
</evidence>
<comment type="catalytic activity">
    <reaction evidence="1">
        <text>5-hydroxy-2-oxo-4-ureido-2,5-dihydro-1H-imidazole-5-carboxylate + H(+) = (S)-allantoin + CO2</text>
        <dbReference type="Rhea" id="RHEA:26301"/>
        <dbReference type="ChEBI" id="CHEBI:15378"/>
        <dbReference type="ChEBI" id="CHEBI:15678"/>
        <dbReference type="ChEBI" id="CHEBI:16526"/>
        <dbReference type="ChEBI" id="CHEBI:58639"/>
        <dbReference type="EC" id="4.1.1.97"/>
    </reaction>
</comment>
<comment type="pathway">
    <text evidence="2">Purine metabolism; urate degradation; (S)-allantoin from urate: step 3/3.</text>
</comment>
<gene>
    <name evidence="8" type="primary">uraD</name>
    <name evidence="8" type="ORF">Q2T77_31575</name>
</gene>
<evidence type="ECO:0000256" key="5">
    <source>
        <dbReference type="ARBA" id="ARBA00022793"/>
    </source>
</evidence>
<keyword evidence="4" id="KW-0659">Purine metabolism</keyword>
<proteinExistence type="predicted"/>
<evidence type="ECO:0000313" key="9">
    <source>
        <dbReference type="Proteomes" id="UP001169027"/>
    </source>
</evidence>
<keyword evidence="6 8" id="KW-0456">Lyase</keyword>
<dbReference type="RefSeq" id="WP_301815032.1">
    <property type="nucleotide sequence ID" value="NZ_JAUJZH010000032.1"/>
</dbReference>
<dbReference type="NCBIfam" id="TIGR03164">
    <property type="entry name" value="UHCUDC"/>
    <property type="match status" value="1"/>
</dbReference>
<evidence type="ECO:0000256" key="4">
    <source>
        <dbReference type="ARBA" id="ARBA00022631"/>
    </source>
</evidence>
<evidence type="ECO:0000313" key="8">
    <source>
        <dbReference type="EMBL" id="MDO1536819.1"/>
    </source>
</evidence>
<dbReference type="PANTHER" id="PTHR43466">
    <property type="entry name" value="2-OXO-4-HYDROXY-4-CARBOXY-5-UREIDOIMIDAZOLINE DECARBOXYLASE-RELATED"/>
    <property type="match status" value="1"/>
</dbReference>
<evidence type="ECO:0000256" key="3">
    <source>
        <dbReference type="ARBA" id="ARBA00012257"/>
    </source>
</evidence>
<keyword evidence="9" id="KW-1185">Reference proteome</keyword>
<dbReference type="InterPro" id="IPR017580">
    <property type="entry name" value="OHCU_decarboxylase-1"/>
</dbReference>
<accession>A0ABT8SD31</accession>
<keyword evidence="5" id="KW-0210">Decarboxylase</keyword>
<feature type="domain" description="Oxo-4-hydroxy-4-carboxy-5-ureidoimidazoline decarboxylase" evidence="7">
    <location>
        <begin position="19"/>
        <end position="172"/>
    </location>
</feature>